<dbReference type="EMBL" id="JAKJXO020000023">
    <property type="protein sequence ID" value="KAL1591745.1"/>
    <property type="molecule type" value="Genomic_DNA"/>
</dbReference>
<evidence type="ECO:0000313" key="3">
    <source>
        <dbReference type="Proteomes" id="UP001521785"/>
    </source>
</evidence>
<feature type="compositionally biased region" description="Acidic residues" evidence="1">
    <location>
        <begin position="501"/>
        <end position="515"/>
    </location>
</feature>
<feature type="region of interest" description="Disordered" evidence="1">
    <location>
        <begin position="212"/>
        <end position="254"/>
    </location>
</feature>
<protein>
    <submittedName>
        <fullName evidence="2">Uncharacterized protein</fullName>
    </submittedName>
</protein>
<evidence type="ECO:0000256" key="1">
    <source>
        <dbReference type="SAM" id="MobiDB-lite"/>
    </source>
</evidence>
<name>A0ABR3QHV3_9PLEO</name>
<evidence type="ECO:0000313" key="2">
    <source>
        <dbReference type="EMBL" id="KAL1591745.1"/>
    </source>
</evidence>
<sequence length="515" mass="60080">MAFSPSEYVLASLRANYVKDEPICHQESEDLLEALHDYYRRHPNIRKFGKELHLNENTIYFRSTNDLKWWTGADDPRRFLLRRIIVDEDIPFPATKFHTLDEMASLLNKLPNLEEVTIGIDEMELVRNWSRERNGQQEIDFRPEDIGFQLNLIMLPAVHKLRQLRFRKVTFSDMHKEIDFNYRHDGAPQNTYKWPRGPIPGGVLETLIAPEMMPPKDPWVPPPQSLSKSPSQNPSQSPSRKRKREDETPDEPNKFFRFLDLPNELRNHVYEDVLVQKGAINPSLRIPSSQRYYRHKWRQAPPRLPSVLESLRVNKRIYGEAVRIYYSHNDFIFYAPTQFLGWHATIGHIQRAALERIGIWCYEHGDGGSVPAPTVFTMVMHQLKTLRNLKKLTLFLPVHQASMILKDPTYLDFEHIEDLRALRRRGVEIEIRCPEADRRLWVAENQVWQGTGPPAPKGPQVLAFLQKARRLVDLCNAMVKRINRDRVDTPLPSPTSSIDQSESESESESSEDDDE</sequence>
<feature type="compositionally biased region" description="Pro residues" evidence="1">
    <location>
        <begin position="212"/>
        <end position="224"/>
    </location>
</feature>
<keyword evidence="3" id="KW-1185">Reference proteome</keyword>
<proteinExistence type="predicted"/>
<accession>A0ABR3QHV3</accession>
<feature type="region of interest" description="Disordered" evidence="1">
    <location>
        <begin position="485"/>
        <end position="515"/>
    </location>
</feature>
<gene>
    <name evidence="2" type="ORF">SLS60_011744</name>
</gene>
<organism evidence="2 3">
    <name type="scientific">Paraconiothyrium brasiliense</name>
    <dbReference type="NCBI Taxonomy" id="300254"/>
    <lineage>
        <taxon>Eukaryota</taxon>
        <taxon>Fungi</taxon>
        <taxon>Dikarya</taxon>
        <taxon>Ascomycota</taxon>
        <taxon>Pezizomycotina</taxon>
        <taxon>Dothideomycetes</taxon>
        <taxon>Pleosporomycetidae</taxon>
        <taxon>Pleosporales</taxon>
        <taxon>Massarineae</taxon>
        <taxon>Didymosphaeriaceae</taxon>
        <taxon>Paraconiothyrium</taxon>
    </lineage>
</organism>
<feature type="compositionally biased region" description="Low complexity" evidence="1">
    <location>
        <begin position="225"/>
        <end position="238"/>
    </location>
</feature>
<dbReference type="PANTHER" id="PTHR38790">
    <property type="entry name" value="2EXR DOMAIN-CONTAINING PROTEIN-RELATED"/>
    <property type="match status" value="1"/>
</dbReference>
<dbReference type="Proteomes" id="UP001521785">
    <property type="component" value="Unassembled WGS sequence"/>
</dbReference>
<reference evidence="2 3" key="1">
    <citation type="submission" date="2024-02" db="EMBL/GenBank/DDBJ databases">
        <title>De novo assembly and annotation of 12 fungi associated with fruit tree decline syndrome in Ontario, Canada.</title>
        <authorList>
            <person name="Sulman M."/>
            <person name="Ellouze W."/>
            <person name="Ilyukhin E."/>
        </authorList>
    </citation>
    <scope>NUCLEOTIDE SEQUENCE [LARGE SCALE GENOMIC DNA]</scope>
    <source>
        <strain evidence="2 3">M42-189</strain>
    </source>
</reference>
<comment type="caution">
    <text evidence="2">The sequence shown here is derived from an EMBL/GenBank/DDBJ whole genome shotgun (WGS) entry which is preliminary data.</text>
</comment>